<proteinExistence type="predicted"/>
<keyword evidence="3" id="KW-1185">Reference proteome</keyword>
<evidence type="ECO:0000313" key="2">
    <source>
        <dbReference type="EMBL" id="RBQ19197.1"/>
    </source>
</evidence>
<gene>
    <name evidence="2" type="ORF">DP939_14720</name>
</gene>
<dbReference type="Gene3D" id="3.40.1580.10">
    <property type="entry name" value="SMI1/KNR4-like"/>
    <property type="match status" value="1"/>
</dbReference>
<dbReference type="SUPFAM" id="SSF160631">
    <property type="entry name" value="SMI1/KNR4-like"/>
    <property type="match status" value="1"/>
</dbReference>
<dbReference type="InterPro" id="IPR037883">
    <property type="entry name" value="Knr4/Smi1-like_sf"/>
</dbReference>
<dbReference type="InterPro" id="IPR018958">
    <property type="entry name" value="Knr4/Smi1-like_dom"/>
</dbReference>
<dbReference type="AlphaFoldDB" id="A0A366LZK5"/>
<organism evidence="2 3">
    <name type="scientific">Spongiactinospora rosea</name>
    <dbReference type="NCBI Taxonomy" id="2248750"/>
    <lineage>
        <taxon>Bacteria</taxon>
        <taxon>Bacillati</taxon>
        <taxon>Actinomycetota</taxon>
        <taxon>Actinomycetes</taxon>
        <taxon>Streptosporangiales</taxon>
        <taxon>Streptosporangiaceae</taxon>
        <taxon>Spongiactinospora</taxon>
    </lineage>
</organism>
<reference evidence="2 3" key="1">
    <citation type="submission" date="2018-06" db="EMBL/GenBank/DDBJ databases">
        <title>Sphaerisporangium craniellae sp. nov., isolated from a marine sponge in the South China Sea.</title>
        <authorList>
            <person name="Li L."/>
        </authorList>
    </citation>
    <scope>NUCLEOTIDE SEQUENCE [LARGE SCALE GENOMIC DNA]</scope>
    <source>
        <strain evidence="2 3">LHW63015</strain>
    </source>
</reference>
<name>A0A366LZK5_9ACTN</name>
<dbReference type="Proteomes" id="UP000253303">
    <property type="component" value="Unassembled WGS sequence"/>
</dbReference>
<dbReference type="EMBL" id="QMEY01000005">
    <property type="protein sequence ID" value="RBQ19197.1"/>
    <property type="molecule type" value="Genomic_DNA"/>
</dbReference>
<protein>
    <recommendedName>
        <fullName evidence="1">Knr4/Smi1-like domain-containing protein</fullName>
    </recommendedName>
</protein>
<sequence>MVPDRRAGELSGISAEMVARSSGVRERHVDRAGWKPFLRRWSEEWLSAREPGTPRPFEEPITAPRLGFPPATEDEVAAAEARLGCALPPSLREFLLVSNGWQDLGDFVCSLRAADELGWVRDLEPHWIDAYEDEAIERSLLVSLEADSAIVFLDPMDVDERGEWAAYWLASWSGSGPERHGSFFELMYDLYARFHALHRPSSPTSREWDAKIERARQAALAGEIDGPLATLAEAGRFGRDRAWVLRFQMLVMLRRPDAPMEIRLPLSRPAEPAWSVDDALLMAEILPVLHAAHERTPAGTLSMLSFLTDYGSDHVRRLIMDYQARAAEPGFRVRLGPPDFESAVRAAVTAPDPSPALHEALGSWRPLNDDHIAPISLLADPRIAPLITPDLGRRILATPRGRDGRPIAG</sequence>
<feature type="domain" description="Knr4/Smi1-like" evidence="1">
    <location>
        <begin position="70"/>
        <end position="189"/>
    </location>
</feature>
<evidence type="ECO:0000259" key="1">
    <source>
        <dbReference type="SMART" id="SM00860"/>
    </source>
</evidence>
<accession>A0A366LZK5</accession>
<evidence type="ECO:0000313" key="3">
    <source>
        <dbReference type="Proteomes" id="UP000253303"/>
    </source>
</evidence>
<dbReference type="SMART" id="SM00860">
    <property type="entry name" value="SMI1_KNR4"/>
    <property type="match status" value="1"/>
</dbReference>
<dbReference type="Pfam" id="PF09346">
    <property type="entry name" value="SMI1_KNR4"/>
    <property type="match status" value="1"/>
</dbReference>
<comment type="caution">
    <text evidence="2">The sequence shown here is derived from an EMBL/GenBank/DDBJ whole genome shotgun (WGS) entry which is preliminary data.</text>
</comment>